<keyword evidence="3" id="KW-1185">Reference proteome</keyword>
<name>A0A5N0TGJ4_9GAMM</name>
<feature type="signal peptide" evidence="1">
    <location>
        <begin position="1"/>
        <end position="23"/>
    </location>
</feature>
<dbReference type="EMBL" id="VYXP01000001">
    <property type="protein sequence ID" value="KAA9134215.1"/>
    <property type="molecule type" value="Genomic_DNA"/>
</dbReference>
<evidence type="ECO:0000256" key="1">
    <source>
        <dbReference type="SAM" id="SignalP"/>
    </source>
</evidence>
<sequence>MNRIKTLLTVGVVALATSGAALAGKAGEPCEEGMERIDSERFSQMYRLADARLGDYRAVMIEDFDVEFASWWRRQQQRAGNFVKRSEMDEFTTEMAQLATEVFEERFRSMGFEVVDHVDEGVLRVTPKIVDLNFIVPDAGWTKYTTVRSGSSGDMTLEATITDSVTGQLLATVRDQQVDREPGNTIRNTATTRKVAARMMDRWAEDLGAELSG</sequence>
<proteinExistence type="predicted"/>
<reference evidence="2 3" key="1">
    <citation type="submission" date="2019-09" db="EMBL/GenBank/DDBJ databases">
        <title>Wenzhouxiangella sp. Genome sequencing and assembly.</title>
        <authorList>
            <person name="Zhang R."/>
        </authorList>
    </citation>
    <scope>NUCLEOTIDE SEQUENCE [LARGE SCALE GENOMIC DNA]</scope>
    <source>
        <strain evidence="2 3">W260</strain>
    </source>
</reference>
<protein>
    <submittedName>
        <fullName evidence="2">DUF3313 domain-containing protein</fullName>
    </submittedName>
</protein>
<dbReference type="AlphaFoldDB" id="A0A5N0TGJ4"/>
<dbReference type="RefSeq" id="WP_150862578.1">
    <property type="nucleotide sequence ID" value="NZ_VYXP01000001.1"/>
</dbReference>
<feature type="chain" id="PRO_5024332138" evidence="1">
    <location>
        <begin position="24"/>
        <end position="213"/>
    </location>
</feature>
<organism evidence="2 3">
    <name type="scientific">Marinihelvus fidelis</name>
    <dbReference type="NCBI Taxonomy" id="2613842"/>
    <lineage>
        <taxon>Bacteria</taxon>
        <taxon>Pseudomonadati</taxon>
        <taxon>Pseudomonadota</taxon>
        <taxon>Gammaproteobacteria</taxon>
        <taxon>Chromatiales</taxon>
        <taxon>Wenzhouxiangellaceae</taxon>
        <taxon>Marinihelvus</taxon>
    </lineage>
</organism>
<keyword evidence="1" id="KW-0732">Signal</keyword>
<dbReference type="Proteomes" id="UP000325372">
    <property type="component" value="Unassembled WGS sequence"/>
</dbReference>
<dbReference type="InterPro" id="IPR021747">
    <property type="entry name" value="DUF3313"/>
</dbReference>
<comment type="caution">
    <text evidence="2">The sequence shown here is derived from an EMBL/GenBank/DDBJ whole genome shotgun (WGS) entry which is preliminary data.</text>
</comment>
<accession>A0A5N0TGJ4</accession>
<gene>
    <name evidence="2" type="ORF">F3N42_01335</name>
</gene>
<evidence type="ECO:0000313" key="2">
    <source>
        <dbReference type="EMBL" id="KAA9134215.1"/>
    </source>
</evidence>
<dbReference type="Pfam" id="PF11769">
    <property type="entry name" value="DUF3313"/>
    <property type="match status" value="1"/>
</dbReference>
<evidence type="ECO:0000313" key="3">
    <source>
        <dbReference type="Proteomes" id="UP000325372"/>
    </source>
</evidence>